<accession>I8TQQ3</accession>
<reference evidence="1 2" key="1">
    <citation type="journal article" date="2015" name="Genome Announc.">
        <title>Complete Genome Sequence of Pelosinus fermentans JBW45, a Member of a Remarkably Competitive Group of Negativicutes in the Firmicutes Phylum.</title>
        <authorList>
            <person name="De Leon K.B."/>
            <person name="Utturkar S.M."/>
            <person name="Camilleri L.B."/>
            <person name="Elias D.A."/>
            <person name="Arkin A.P."/>
            <person name="Fields M.W."/>
            <person name="Brown S.D."/>
            <person name="Wall J.D."/>
        </authorList>
    </citation>
    <scope>NUCLEOTIDE SEQUENCE [LARGE SCALE GENOMIC DNA]</scope>
    <source>
        <strain evidence="1 2">JBW45</strain>
    </source>
</reference>
<dbReference type="STRING" id="1192197.JBW_01593"/>
<organism evidence="1 2">
    <name type="scientific">Pelosinus fermentans JBW45</name>
    <dbReference type="NCBI Taxonomy" id="1192197"/>
    <lineage>
        <taxon>Bacteria</taxon>
        <taxon>Bacillati</taxon>
        <taxon>Bacillota</taxon>
        <taxon>Negativicutes</taxon>
        <taxon>Selenomonadales</taxon>
        <taxon>Sporomusaceae</taxon>
        <taxon>Pelosinus</taxon>
    </lineage>
</organism>
<name>I8TQQ3_9FIRM</name>
<sequence length="77" mass="8469">MRCRQGINATVLNGLVYDGSFKGLFTDYKLGKTEVITRYGSDVSVDSSLLPLKSINGNIPSGNYDNYFNVVVKQQMG</sequence>
<dbReference type="AlphaFoldDB" id="I8TQQ3"/>
<dbReference type="HOGENOM" id="CLU_2634921_0_0_9"/>
<dbReference type="KEGG" id="pft:JBW_01593"/>
<dbReference type="EMBL" id="CP010978">
    <property type="protein sequence ID" value="AJQ26943.1"/>
    <property type="molecule type" value="Genomic_DNA"/>
</dbReference>
<proteinExistence type="predicted"/>
<reference evidence="2" key="2">
    <citation type="submission" date="2015-02" db="EMBL/GenBank/DDBJ databases">
        <title>Complete Genome Sequence of Pelosinus fermentans JBW45.</title>
        <authorList>
            <person name="De Leon K.B."/>
            <person name="Utturkar S.M."/>
            <person name="Camilleri L.B."/>
            <person name="Arkin A.P."/>
            <person name="Fields M.W."/>
            <person name="Brown S.D."/>
            <person name="Wall J.D."/>
        </authorList>
    </citation>
    <scope>NUCLEOTIDE SEQUENCE [LARGE SCALE GENOMIC DNA]</scope>
    <source>
        <strain evidence="2">JBW45</strain>
    </source>
</reference>
<dbReference type="Proteomes" id="UP000005361">
    <property type="component" value="Chromosome"/>
</dbReference>
<dbReference type="RefSeq" id="WP_007959773.1">
    <property type="nucleotide sequence ID" value="NZ_CP010978.1"/>
</dbReference>
<evidence type="ECO:0000313" key="1">
    <source>
        <dbReference type="EMBL" id="AJQ26943.1"/>
    </source>
</evidence>
<protein>
    <submittedName>
        <fullName evidence="1">Uncharacterized protein</fullName>
    </submittedName>
</protein>
<evidence type="ECO:0000313" key="2">
    <source>
        <dbReference type="Proteomes" id="UP000005361"/>
    </source>
</evidence>
<gene>
    <name evidence="1" type="ORF">JBW_01593</name>
</gene>